<dbReference type="GO" id="GO:0051539">
    <property type="term" value="F:4 iron, 4 sulfur cluster binding"/>
    <property type="evidence" value="ECO:0007669"/>
    <property type="project" value="UniProtKB-KW"/>
</dbReference>
<evidence type="ECO:0000313" key="9">
    <source>
        <dbReference type="EMBL" id="ABB22994.1"/>
    </source>
</evidence>
<evidence type="ECO:0000259" key="8">
    <source>
        <dbReference type="PROSITE" id="PS51379"/>
    </source>
</evidence>
<evidence type="ECO:0000256" key="4">
    <source>
        <dbReference type="ARBA" id="ARBA00022723"/>
    </source>
</evidence>
<proteinExistence type="predicted"/>
<dbReference type="Proteomes" id="UP000002709">
    <property type="component" value="Chromosome"/>
</dbReference>
<keyword evidence="5" id="KW-0249">Electron transport</keyword>
<dbReference type="EMBL" id="CP000096">
    <property type="protein sequence ID" value="ABB22994.1"/>
    <property type="molecule type" value="Genomic_DNA"/>
</dbReference>
<evidence type="ECO:0000256" key="6">
    <source>
        <dbReference type="ARBA" id="ARBA00023004"/>
    </source>
</evidence>
<dbReference type="SUPFAM" id="SSF54862">
    <property type="entry name" value="4Fe-4S ferredoxins"/>
    <property type="match status" value="1"/>
</dbReference>
<organism evidence="9 10">
    <name type="scientific">Chlorobium luteolum (strain DSM 273 / BCRC 81028 / 2530)</name>
    <name type="common">Pelodictyon luteolum</name>
    <dbReference type="NCBI Taxonomy" id="319225"/>
    <lineage>
        <taxon>Bacteria</taxon>
        <taxon>Pseudomonadati</taxon>
        <taxon>Chlorobiota</taxon>
        <taxon>Chlorobiia</taxon>
        <taxon>Chlorobiales</taxon>
        <taxon>Chlorobiaceae</taxon>
        <taxon>Chlorobium/Pelodictyon group</taxon>
        <taxon>Pelodictyon</taxon>
    </lineage>
</organism>
<dbReference type="PANTHER" id="PTHR24960">
    <property type="entry name" value="PHOTOSYSTEM I IRON-SULFUR CENTER-RELATED"/>
    <property type="match status" value="1"/>
</dbReference>
<evidence type="ECO:0000256" key="1">
    <source>
        <dbReference type="ARBA" id="ARBA00001966"/>
    </source>
</evidence>
<accession>Q3B6N7</accession>
<dbReference type="AlphaFoldDB" id="Q3B6N7"/>
<dbReference type="InterPro" id="IPR050157">
    <property type="entry name" value="PSI_iron-sulfur_center"/>
</dbReference>
<evidence type="ECO:0000256" key="5">
    <source>
        <dbReference type="ARBA" id="ARBA00022982"/>
    </source>
</evidence>
<dbReference type="InterPro" id="IPR017896">
    <property type="entry name" value="4Fe4S_Fe-S-bd"/>
</dbReference>
<dbReference type="PROSITE" id="PS51379">
    <property type="entry name" value="4FE4S_FER_2"/>
    <property type="match status" value="2"/>
</dbReference>
<keyword evidence="6" id="KW-0408">Iron</keyword>
<dbReference type="PROSITE" id="PS00198">
    <property type="entry name" value="4FE4S_FER_1"/>
    <property type="match status" value="1"/>
</dbReference>
<dbReference type="STRING" id="319225.Plut_0104"/>
<keyword evidence="3" id="KW-0004">4Fe-4S</keyword>
<keyword evidence="4" id="KW-0479">Metal-binding</keyword>
<dbReference type="PANTHER" id="PTHR24960:SF79">
    <property type="entry name" value="PHOTOSYSTEM I IRON-SULFUR CENTER"/>
    <property type="match status" value="1"/>
</dbReference>
<feature type="domain" description="4Fe-4S ferredoxin-type" evidence="8">
    <location>
        <begin position="52"/>
        <end position="83"/>
    </location>
</feature>
<keyword evidence="2" id="KW-0813">Transport</keyword>
<keyword evidence="7" id="KW-0411">Iron-sulfur</keyword>
<name>Q3B6N7_CHLL3</name>
<dbReference type="GO" id="GO:0046872">
    <property type="term" value="F:metal ion binding"/>
    <property type="evidence" value="ECO:0007669"/>
    <property type="project" value="UniProtKB-KW"/>
</dbReference>
<sequence>MAQLSLFQCVAFSETKSGTVFMAHKINDTCIMCGACEPECPVNAISPGDDTYVIDATKCVDCVGHHDEPACVAVCPSDSIEKA</sequence>
<dbReference type="InterPro" id="IPR017900">
    <property type="entry name" value="4Fe4S_Fe_S_CS"/>
</dbReference>
<evidence type="ECO:0000256" key="7">
    <source>
        <dbReference type="ARBA" id="ARBA00023014"/>
    </source>
</evidence>
<dbReference type="Pfam" id="PF00037">
    <property type="entry name" value="Fer4"/>
    <property type="match status" value="1"/>
</dbReference>
<dbReference type="Gene3D" id="3.30.70.20">
    <property type="match status" value="1"/>
</dbReference>
<feature type="domain" description="4Fe-4S ferredoxin-type" evidence="8">
    <location>
        <begin position="22"/>
        <end position="50"/>
    </location>
</feature>
<evidence type="ECO:0000313" key="10">
    <source>
        <dbReference type="Proteomes" id="UP000002709"/>
    </source>
</evidence>
<dbReference type="FunFam" id="3.30.70.20:FF:000045">
    <property type="entry name" value="Ferredoxin, 4Fe-4S"/>
    <property type="match status" value="1"/>
</dbReference>
<gene>
    <name evidence="9" type="ordered locus">Plut_0104</name>
</gene>
<keyword evidence="10" id="KW-1185">Reference proteome</keyword>
<dbReference type="GO" id="GO:0005737">
    <property type="term" value="C:cytoplasm"/>
    <property type="evidence" value="ECO:0007669"/>
    <property type="project" value="TreeGrafter"/>
</dbReference>
<protein>
    <recommendedName>
        <fullName evidence="8">4Fe-4S ferredoxin-type domain-containing protein</fullName>
    </recommendedName>
</protein>
<evidence type="ECO:0000256" key="2">
    <source>
        <dbReference type="ARBA" id="ARBA00022448"/>
    </source>
</evidence>
<reference evidence="10" key="1">
    <citation type="submission" date="2005-08" db="EMBL/GenBank/DDBJ databases">
        <title>Complete sequence of Pelodictyon luteolum DSM 273.</title>
        <authorList>
            <consortium name="US DOE Joint Genome Institute"/>
            <person name="Copeland A."/>
            <person name="Lucas S."/>
            <person name="Lapidus A."/>
            <person name="Barry K."/>
            <person name="Detter J.C."/>
            <person name="Glavina T."/>
            <person name="Hammon N."/>
            <person name="Israni S."/>
            <person name="Pitluck S."/>
            <person name="Bryant D."/>
            <person name="Schmutz J."/>
            <person name="Larimer F."/>
            <person name="Land M."/>
            <person name="Kyrpides N."/>
            <person name="Ivanova N."/>
            <person name="Richardson P."/>
        </authorList>
    </citation>
    <scope>NUCLEOTIDE SEQUENCE [LARGE SCALE GENOMIC DNA]</scope>
    <source>
        <strain evidence="10">DSM 273 / BCRC 81028 / 2530</strain>
    </source>
</reference>
<evidence type="ECO:0000256" key="3">
    <source>
        <dbReference type="ARBA" id="ARBA00022485"/>
    </source>
</evidence>
<dbReference type="eggNOG" id="COG1145">
    <property type="taxonomic scope" value="Bacteria"/>
</dbReference>
<dbReference type="HOGENOM" id="CLU_139698_11_4_10"/>
<comment type="cofactor">
    <cofactor evidence="1">
        <name>[4Fe-4S] cluster</name>
        <dbReference type="ChEBI" id="CHEBI:49883"/>
    </cofactor>
</comment>
<dbReference type="KEGG" id="plt:Plut_0104"/>